<dbReference type="AlphaFoldDB" id="A0A2S3VYZ4"/>
<evidence type="ECO:0000313" key="2">
    <source>
        <dbReference type="Proteomes" id="UP000237344"/>
    </source>
</evidence>
<evidence type="ECO:0000313" key="1">
    <source>
        <dbReference type="EMBL" id="POF61822.1"/>
    </source>
</evidence>
<accession>A0A2S3VYZ4</accession>
<gene>
    <name evidence="1" type="ORF">KMAL_25360</name>
</gene>
<keyword evidence="2" id="KW-1185">Reference proteome</keyword>
<reference evidence="1 2" key="1">
    <citation type="submission" date="2018-01" db="EMBL/GenBank/DDBJ databases">
        <title>Draft Genome Sequence of Komagataeibacter maltaceti LMG 1529, a Vinegar Producing Acetic Acid Bacterium Isolated from Malt Vinegar Brewery Acetifiers.</title>
        <authorList>
            <person name="Zhang Q."/>
            <person name="Hollensteiner J."/>
            <person name="Poehlein A."/>
            <person name="Daniel R."/>
        </authorList>
    </citation>
    <scope>NUCLEOTIDE SEQUENCE [LARGE SCALE GENOMIC DNA]</scope>
    <source>
        <strain evidence="1 2">LMG 1529</strain>
    </source>
</reference>
<organism evidence="1 2">
    <name type="scientific">Novacetimonas maltaceti</name>
    <dbReference type="NCBI Taxonomy" id="1203393"/>
    <lineage>
        <taxon>Bacteria</taxon>
        <taxon>Pseudomonadati</taxon>
        <taxon>Pseudomonadota</taxon>
        <taxon>Alphaproteobacteria</taxon>
        <taxon>Acetobacterales</taxon>
        <taxon>Acetobacteraceae</taxon>
        <taxon>Novacetimonas</taxon>
    </lineage>
</organism>
<dbReference type="RefSeq" id="WP_180999830.1">
    <property type="nucleotide sequence ID" value="NZ_POTC01000044.1"/>
</dbReference>
<evidence type="ECO:0008006" key="3">
    <source>
        <dbReference type="Google" id="ProtNLM"/>
    </source>
</evidence>
<name>A0A2S3VYZ4_9PROT</name>
<comment type="caution">
    <text evidence="1">The sequence shown here is derived from an EMBL/GenBank/DDBJ whole genome shotgun (WGS) entry which is preliminary data.</text>
</comment>
<dbReference type="Proteomes" id="UP000237344">
    <property type="component" value="Unassembled WGS sequence"/>
</dbReference>
<sequence>MKTDHTDRDDWEAWKDEATRRSLAQVEAGLVISAEAMKAWAASLGTDNPLPLPQPGQ</sequence>
<protein>
    <recommendedName>
        <fullName evidence="3">CopG family transcriptional regulator</fullName>
    </recommendedName>
</protein>
<dbReference type="EMBL" id="POTC01000044">
    <property type="protein sequence ID" value="POF61822.1"/>
    <property type="molecule type" value="Genomic_DNA"/>
</dbReference>
<proteinExistence type="predicted"/>